<dbReference type="RefSeq" id="WP_022612147.1">
    <property type="nucleotide sequence ID" value="NZ_LK391965.1"/>
</dbReference>
<dbReference type="EMBL" id="CAOF01000119">
    <property type="protein sequence ID" value="CCO47290.1"/>
    <property type="molecule type" value="Genomic_DNA"/>
</dbReference>
<dbReference type="InterPro" id="IPR001173">
    <property type="entry name" value="Glyco_trans_2-like"/>
</dbReference>
<dbReference type="Gene3D" id="3.90.550.10">
    <property type="entry name" value="Spore Coat Polysaccharide Biosynthesis Protein SpsA, Chain A"/>
    <property type="match status" value="1"/>
</dbReference>
<organism evidence="2 3">
    <name type="scientific">Vibrio nigripulchritudo SOn1</name>
    <dbReference type="NCBI Taxonomy" id="1238450"/>
    <lineage>
        <taxon>Bacteria</taxon>
        <taxon>Pseudomonadati</taxon>
        <taxon>Pseudomonadota</taxon>
        <taxon>Gammaproteobacteria</taxon>
        <taxon>Vibrionales</taxon>
        <taxon>Vibrionaceae</taxon>
        <taxon>Vibrio</taxon>
    </lineage>
</organism>
<gene>
    <name evidence="2" type="ORF">VIBNISOn1_290009</name>
</gene>
<dbReference type="AlphaFoldDB" id="A0AAV2VRV5"/>
<name>A0AAV2VRV5_9VIBR</name>
<proteinExistence type="predicted"/>
<sequence length="331" mass="37204">MENVNTPSVDITILSWDRIDDTLDAIDSALSQQGIDLKVIVVDQGSKPDGLAKLRQHCHKDSRIQLVCNRQNLGVPGGRNQASDQGTGEFIVALDNDAEFVDEHQLAKACELMRSEPELGALAFRILRFGSQEDDLTSWSYHESASQAAETTFYTDRFVGAGHMLRREAFDGIKGYDSDLFFLHEEVDLSKRLMNAHYKIKYSPEVVIGHKVSAEHRVAWTDGRWTFDVRNKTYLHFKFRTFLPTAVFHTGILVWRGIRSGLIWSTFKGLLQGFGMVPKAVRAWKTQPAVVSDAQAKAYMDSCSPTQGMTVMQRVKMRLQSAKPVPVKPKG</sequence>
<evidence type="ECO:0000313" key="2">
    <source>
        <dbReference type="EMBL" id="CCO47290.1"/>
    </source>
</evidence>
<comment type="caution">
    <text evidence="2">The sequence shown here is derived from an EMBL/GenBank/DDBJ whole genome shotgun (WGS) entry which is preliminary data.</text>
</comment>
<reference evidence="2 3" key="1">
    <citation type="journal article" date="2013" name="ISME J.">
        <title>Comparative genomics of pathogenic lineages of Vibrio nigripulchritudo identifies virulence-associated traits.</title>
        <authorList>
            <person name="Goudenege D."/>
            <person name="Labreuche Y."/>
            <person name="Krin E."/>
            <person name="Ansquer D."/>
            <person name="Mangenot S."/>
            <person name="Calteau A."/>
            <person name="Medigue C."/>
            <person name="Mazel D."/>
            <person name="Polz M.F."/>
            <person name="Le Roux F."/>
        </authorList>
    </citation>
    <scope>NUCLEOTIDE SEQUENCE [LARGE SCALE GENOMIC DNA]</scope>
    <source>
        <strain evidence="2 3">SOn1</strain>
    </source>
</reference>
<evidence type="ECO:0000313" key="3">
    <source>
        <dbReference type="Proteomes" id="UP000018211"/>
    </source>
</evidence>
<dbReference type="PANTHER" id="PTHR43685:SF2">
    <property type="entry name" value="GLYCOSYLTRANSFERASE 2-LIKE DOMAIN-CONTAINING PROTEIN"/>
    <property type="match status" value="1"/>
</dbReference>
<dbReference type="Pfam" id="PF00535">
    <property type="entry name" value="Glycos_transf_2"/>
    <property type="match status" value="1"/>
</dbReference>
<feature type="domain" description="Glycosyltransferase 2-like" evidence="1">
    <location>
        <begin position="17"/>
        <end position="171"/>
    </location>
</feature>
<evidence type="ECO:0000259" key="1">
    <source>
        <dbReference type="Pfam" id="PF00535"/>
    </source>
</evidence>
<dbReference type="InterPro" id="IPR029044">
    <property type="entry name" value="Nucleotide-diphossugar_trans"/>
</dbReference>
<protein>
    <submittedName>
        <fullName evidence="2">Glycosyltransferase involved in cell wall biogenesis</fullName>
    </submittedName>
</protein>
<accession>A0AAV2VRV5</accession>
<dbReference type="SUPFAM" id="SSF53448">
    <property type="entry name" value="Nucleotide-diphospho-sugar transferases"/>
    <property type="match status" value="1"/>
</dbReference>
<dbReference type="PANTHER" id="PTHR43685">
    <property type="entry name" value="GLYCOSYLTRANSFERASE"/>
    <property type="match status" value="1"/>
</dbReference>
<dbReference type="Proteomes" id="UP000018211">
    <property type="component" value="Unassembled WGS sequence"/>
</dbReference>
<dbReference type="InterPro" id="IPR050834">
    <property type="entry name" value="Glycosyltransf_2"/>
</dbReference>